<dbReference type="EMBL" id="JAFMNX010000005">
    <property type="protein sequence ID" value="MBS9722361.1"/>
    <property type="molecule type" value="Genomic_DNA"/>
</dbReference>
<sequence>MKGLRKWAWKELPVYNGFSHEERVRGWQVINFLMENRLVARPAVCCISGRTDRVTLHSETYYHWTPYALNQSIHLALHRRFRSPDHWRAIVDRYAITGEEWFARLSYAPVDVAAQLRANYGPQIVDIFSRASEGFGLSIPRPTGQDT</sequence>
<keyword evidence="2" id="KW-1185">Reference proteome</keyword>
<protein>
    <submittedName>
        <fullName evidence="1">Uncharacterized protein</fullName>
    </submittedName>
</protein>
<accession>A0ABS5RZ91</accession>
<gene>
    <name evidence="1" type="ORF">JYU29_16830</name>
</gene>
<evidence type="ECO:0000313" key="1">
    <source>
        <dbReference type="EMBL" id="MBS9722361.1"/>
    </source>
</evidence>
<evidence type="ECO:0000313" key="2">
    <source>
        <dbReference type="Proteomes" id="UP001297272"/>
    </source>
</evidence>
<organism evidence="1 2">
    <name type="scientific">Tianweitania aestuarii</name>
    <dbReference type="NCBI Taxonomy" id="2814886"/>
    <lineage>
        <taxon>Bacteria</taxon>
        <taxon>Pseudomonadati</taxon>
        <taxon>Pseudomonadota</taxon>
        <taxon>Alphaproteobacteria</taxon>
        <taxon>Hyphomicrobiales</taxon>
        <taxon>Phyllobacteriaceae</taxon>
        <taxon>Tianweitania</taxon>
    </lineage>
</organism>
<comment type="caution">
    <text evidence="1">The sequence shown here is derived from an EMBL/GenBank/DDBJ whole genome shotgun (WGS) entry which is preliminary data.</text>
</comment>
<name>A0ABS5RZ91_9HYPH</name>
<dbReference type="RefSeq" id="WP_213986009.1">
    <property type="nucleotide sequence ID" value="NZ_JAFMNX010000005.1"/>
</dbReference>
<reference evidence="1 2" key="1">
    <citation type="submission" date="2021-03" db="EMBL/GenBank/DDBJ databases">
        <title>Tianweitania aestuarii sp. nov., isolated from a tidal flat.</title>
        <authorList>
            <person name="Park S."/>
            <person name="Yoon J.-H."/>
        </authorList>
    </citation>
    <scope>NUCLEOTIDE SEQUENCE [LARGE SCALE GENOMIC DNA]</scope>
    <source>
        <strain evidence="1 2">BSSL-BM11</strain>
    </source>
</reference>
<proteinExistence type="predicted"/>
<dbReference type="Proteomes" id="UP001297272">
    <property type="component" value="Unassembled WGS sequence"/>
</dbReference>